<dbReference type="SUPFAM" id="SSF51695">
    <property type="entry name" value="PLC-like phosphodiesterases"/>
    <property type="match status" value="1"/>
</dbReference>
<feature type="chain" id="PRO_5007296076" evidence="1">
    <location>
        <begin position="29"/>
        <end position="411"/>
    </location>
</feature>
<dbReference type="InterPro" id="IPR000909">
    <property type="entry name" value="PLipase_C_PInositol-sp_X_dom"/>
</dbReference>
<dbReference type="InterPro" id="IPR017946">
    <property type="entry name" value="PLC-like_Pdiesterase_TIM-brl"/>
</dbReference>
<evidence type="ECO:0000313" key="3">
    <source>
        <dbReference type="EMBL" id="KXS14011.1"/>
    </source>
</evidence>
<sequence>MTSLSRTRVPLRVLACALLALLLRPAASEPAVDAVASIDAMTSFLGADLPKLSLNKVLLEGSEVFGICGADTPTSRWMAWYPDRTPIVNMNIPGTHDSMTWNYTAETAARLAPVTNLHGVTVYPWQVYRTQSRSLCDSLNAGIRFFDLRYAADITGTRLVLFHAQALVSEISTLDDVMYGFYAWLETHRTETVIVSLMYEGSTIRGASNNANIQLQLHTILSSPAAKKYILQTRDELGTLGPTRGKIILFKRFTLDKLPADYDASLPGLHMDPARWADNNPDFSITYNTATNATAYIEDLYEPNTPVTANATVNIGAKLNATLAHLAKAARPEYAGSLFVTYSSGERNYAVAAVVPQIMALGNGTEYTPQAGVNQQLLTYLQGVKGKVRLGIVAVDFWDEPAGLVAAILGR</sequence>
<accession>A0A139AB06</accession>
<dbReference type="STRING" id="1344416.A0A139AB06"/>
<dbReference type="EMBL" id="KQ965772">
    <property type="protein sequence ID" value="KXS14011.1"/>
    <property type="molecule type" value="Genomic_DNA"/>
</dbReference>
<dbReference type="GO" id="GO:0006629">
    <property type="term" value="P:lipid metabolic process"/>
    <property type="evidence" value="ECO:0007669"/>
    <property type="project" value="InterPro"/>
</dbReference>
<dbReference type="AlphaFoldDB" id="A0A139AB06"/>
<evidence type="ECO:0000256" key="1">
    <source>
        <dbReference type="SAM" id="SignalP"/>
    </source>
</evidence>
<name>A0A139AB06_GONPJ</name>
<proteinExistence type="predicted"/>
<dbReference type="GO" id="GO:0008081">
    <property type="term" value="F:phosphoric diester hydrolase activity"/>
    <property type="evidence" value="ECO:0007669"/>
    <property type="project" value="InterPro"/>
</dbReference>
<dbReference type="Gene3D" id="3.20.20.190">
    <property type="entry name" value="Phosphatidylinositol (PI) phosphodiesterase"/>
    <property type="match status" value="1"/>
</dbReference>
<protein>
    <submittedName>
        <fullName evidence="3">PLC-like phosphodiesterase</fullName>
    </submittedName>
</protein>
<evidence type="ECO:0000313" key="4">
    <source>
        <dbReference type="Proteomes" id="UP000070544"/>
    </source>
</evidence>
<dbReference type="Proteomes" id="UP000070544">
    <property type="component" value="Unassembled WGS sequence"/>
</dbReference>
<evidence type="ECO:0000259" key="2">
    <source>
        <dbReference type="SMART" id="SM00148"/>
    </source>
</evidence>
<dbReference type="OMA" id="GIVMFDF"/>
<dbReference type="SMART" id="SM00148">
    <property type="entry name" value="PLCXc"/>
    <property type="match status" value="1"/>
</dbReference>
<feature type="domain" description="Phosphatidylinositol-specific phospholipase C X" evidence="2">
    <location>
        <begin position="83"/>
        <end position="252"/>
    </location>
</feature>
<dbReference type="Pfam" id="PF00388">
    <property type="entry name" value="PI-PLC-X"/>
    <property type="match status" value="1"/>
</dbReference>
<keyword evidence="1" id="KW-0732">Signal</keyword>
<organism evidence="3 4">
    <name type="scientific">Gonapodya prolifera (strain JEL478)</name>
    <name type="common">Monoblepharis prolifera</name>
    <dbReference type="NCBI Taxonomy" id="1344416"/>
    <lineage>
        <taxon>Eukaryota</taxon>
        <taxon>Fungi</taxon>
        <taxon>Fungi incertae sedis</taxon>
        <taxon>Chytridiomycota</taxon>
        <taxon>Chytridiomycota incertae sedis</taxon>
        <taxon>Monoblepharidomycetes</taxon>
        <taxon>Monoblepharidales</taxon>
        <taxon>Gonapodyaceae</taxon>
        <taxon>Gonapodya</taxon>
    </lineage>
</organism>
<dbReference type="OrthoDB" id="2122977at2759"/>
<dbReference type="PANTHER" id="PTHR13593">
    <property type="match status" value="1"/>
</dbReference>
<reference evidence="3 4" key="1">
    <citation type="journal article" date="2015" name="Genome Biol. Evol.">
        <title>Phylogenomic analyses indicate that early fungi evolved digesting cell walls of algal ancestors of land plants.</title>
        <authorList>
            <person name="Chang Y."/>
            <person name="Wang S."/>
            <person name="Sekimoto S."/>
            <person name="Aerts A.L."/>
            <person name="Choi C."/>
            <person name="Clum A."/>
            <person name="LaButti K.M."/>
            <person name="Lindquist E.A."/>
            <person name="Yee Ngan C."/>
            <person name="Ohm R.A."/>
            <person name="Salamov A.A."/>
            <person name="Grigoriev I.V."/>
            <person name="Spatafora J.W."/>
            <person name="Berbee M.L."/>
        </authorList>
    </citation>
    <scope>NUCLEOTIDE SEQUENCE [LARGE SCALE GENOMIC DNA]</scope>
    <source>
        <strain evidence="3 4">JEL478</strain>
    </source>
</reference>
<dbReference type="PANTHER" id="PTHR13593:SF116">
    <property type="entry name" value="PLC-LIKE PHOSPHODIESTERASE"/>
    <property type="match status" value="1"/>
</dbReference>
<gene>
    <name evidence="3" type="ORF">M427DRAFT_58007</name>
</gene>
<feature type="signal peptide" evidence="1">
    <location>
        <begin position="1"/>
        <end position="28"/>
    </location>
</feature>
<dbReference type="InterPro" id="IPR051057">
    <property type="entry name" value="PI-PLC_domain"/>
</dbReference>
<keyword evidence="4" id="KW-1185">Reference proteome</keyword>
<dbReference type="PROSITE" id="PS50007">
    <property type="entry name" value="PIPLC_X_DOMAIN"/>
    <property type="match status" value="1"/>
</dbReference>